<dbReference type="Pfam" id="PF00050">
    <property type="entry name" value="Kazal_1"/>
    <property type="match status" value="1"/>
</dbReference>
<protein>
    <submittedName>
        <fullName evidence="2">Kazal-type serine protease inhibitor family protein</fullName>
    </submittedName>
</protein>
<evidence type="ECO:0000259" key="1">
    <source>
        <dbReference type="PROSITE" id="PS51465"/>
    </source>
</evidence>
<sequence>MKKTLVIFSTLLFGISSSCKTSESTVCIDPDKVNPDTICTMQYAPVCGCDGKTYSNACEAEKAGVTSYTKGECSSSN</sequence>
<dbReference type="PANTHER" id="PTHR21131:SF0">
    <property type="entry name" value="GEO10195P1-RELATED"/>
    <property type="match status" value="1"/>
</dbReference>
<evidence type="ECO:0000313" key="3">
    <source>
        <dbReference type="Proteomes" id="UP001597369"/>
    </source>
</evidence>
<reference evidence="3" key="1">
    <citation type="journal article" date="2019" name="Int. J. Syst. Evol. Microbiol.">
        <title>The Global Catalogue of Microorganisms (GCM) 10K type strain sequencing project: providing services to taxonomists for standard genome sequencing and annotation.</title>
        <authorList>
            <consortium name="The Broad Institute Genomics Platform"/>
            <consortium name="The Broad Institute Genome Sequencing Center for Infectious Disease"/>
            <person name="Wu L."/>
            <person name="Ma J."/>
        </authorList>
    </citation>
    <scope>NUCLEOTIDE SEQUENCE [LARGE SCALE GENOMIC DNA]</scope>
    <source>
        <strain evidence="3">JCM 16545</strain>
    </source>
</reference>
<dbReference type="RefSeq" id="WP_229962220.1">
    <property type="nucleotide sequence ID" value="NZ_JAJJWI010000020.1"/>
</dbReference>
<feature type="domain" description="Kazal-like" evidence="1">
    <location>
        <begin position="21"/>
        <end position="75"/>
    </location>
</feature>
<keyword evidence="2" id="KW-0722">Serine protease inhibitor</keyword>
<dbReference type="EMBL" id="JBHUHV010000011">
    <property type="protein sequence ID" value="MFD2065906.1"/>
    <property type="molecule type" value="Genomic_DNA"/>
</dbReference>
<dbReference type="InterPro" id="IPR053265">
    <property type="entry name" value="Serpin"/>
</dbReference>
<comment type="caution">
    <text evidence="2">The sequence shown here is derived from an EMBL/GenBank/DDBJ whole genome shotgun (WGS) entry which is preliminary data.</text>
</comment>
<gene>
    <name evidence="2" type="ORF">ACFSKU_03360</name>
</gene>
<dbReference type="Gene3D" id="3.30.60.30">
    <property type="match status" value="1"/>
</dbReference>
<keyword evidence="3" id="KW-1185">Reference proteome</keyword>
<dbReference type="PROSITE" id="PS51257">
    <property type="entry name" value="PROKAR_LIPOPROTEIN"/>
    <property type="match status" value="1"/>
</dbReference>
<dbReference type="GO" id="GO:0004867">
    <property type="term" value="F:serine-type endopeptidase inhibitor activity"/>
    <property type="evidence" value="ECO:0007669"/>
    <property type="project" value="UniProtKB-KW"/>
</dbReference>
<dbReference type="PROSITE" id="PS51465">
    <property type="entry name" value="KAZAL_2"/>
    <property type="match status" value="1"/>
</dbReference>
<accession>A0ABW4WU79</accession>
<dbReference type="InterPro" id="IPR002350">
    <property type="entry name" value="Kazal_dom"/>
</dbReference>
<proteinExistence type="predicted"/>
<organism evidence="2 3">
    <name type="scientific">Pontibacter silvestris</name>
    <dbReference type="NCBI Taxonomy" id="2305183"/>
    <lineage>
        <taxon>Bacteria</taxon>
        <taxon>Pseudomonadati</taxon>
        <taxon>Bacteroidota</taxon>
        <taxon>Cytophagia</taxon>
        <taxon>Cytophagales</taxon>
        <taxon>Hymenobacteraceae</taxon>
        <taxon>Pontibacter</taxon>
    </lineage>
</organism>
<dbReference type="SMART" id="SM00280">
    <property type="entry name" value="KAZAL"/>
    <property type="match status" value="1"/>
</dbReference>
<evidence type="ECO:0000313" key="2">
    <source>
        <dbReference type="EMBL" id="MFD2065906.1"/>
    </source>
</evidence>
<dbReference type="SUPFAM" id="SSF100895">
    <property type="entry name" value="Kazal-type serine protease inhibitors"/>
    <property type="match status" value="1"/>
</dbReference>
<name>A0ABW4WU79_9BACT</name>
<dbReference type="PANTHER" id="PTHR21131">
    <property type="entry name" value="SERINE-TYPE ENDOPEPTIDASE INHIBITOR"/>
    <property type="match status" value="1"/>
</dbReference>
<dbReference type="Proteomes" id="UP001597369">
    <property type="component" value="Unassembled WGS sequence"/>
</dbReference>
<keyword evidence="2" id="KW-0646">Protease inhibitor</keyword>
<dbReference type="InterPro" id="IPR036058">
    <property type="entry name" value="Kazal_dom_sf"/>
</dbReference>
<dbReference type="CDD" id="cd00104">
    <property type="entry name" value="KAZAL_FS"/>
    <property type="match status" value="1"/>
</dbReference>